<gene>
    <name evidence="2" type="ORF">PAPOLLO_LOCUS17211</name>
</gene>
<sequence length="74" mass="8376">MMLKVVLLLTALALVCCQLEQSILTQFYYPRIAYHNQRSHNQPSRTITAQLNANEDAESLKVLSAVTRSRRSVA</sequence>
<comment type="caution">
    <text evidence="2">The sequence shown here is derived from an EMBL/GenBank/DDBJ whole genome shotgun (WGS) entry which is preliminary data.</text>
</comment>
<organism evidence="2 3">
    <name type="scientific">Parnassius apollo</name>
    <name type="common">Apollo butterfly</name>
    <name type="synonym">Papilio apollo</name>
    <dbReference type="NCBI Taxonomy" id="110799"/>
    <lineage>
        <taxon>Eukaryota</taxon>
        <taxon>Metazoa</taxon>
        <taxon>Ecdysozoa</taxon>
        <taxon>Arthropoda</taxon>
        <taxon>Hexapoda</taxon>
        <taxon>Insecta</taxon>
        <taxon>Pterygota</taxon>
        <taxon>Neoptera</taxon>
        <taxon>Endopterygota</taxon>
        <taxon>Lepidoptera</taxon>
        <taxon>Glossata</taxon>
        <taxon>Ditrysia</taxon>
        <taxon>Papilionoidea</taxon>
        <taxon>Papilionidae</taxon>
        <taxon>Parnassiinae</taxon>
        <taxon>Parnassini</taxon>
        <taxon>Parnassius</taxon>
        <taxon>Parnassius</taxon>
    </lineage>
</organism>
<protein>
    <submittedName>
        <fullName evidence="2">(apollo) hypothetical protein</fullName>
    </submittedName>
</protein>
<feature type="signal peptide" evidence="1">
    <location>
        <begin position="1"/>
        <end position="17"/>
    </location>
</feature>
<reference evidence="2" key="1">
    <citation type="submission" date="2021-04" db="EMBL/GenBank/DDBJ databases">
        <authorList>
            <person name="Tunstrom K."/>
        </authorList>
    </citation>
    <scope>NUCLEOTIDE SEQUENCE</scope>
</reference>
<evidence type="ECO:0000256" key="1">
    <source>
        <dbReference type="SAM" id="SignalP"/>
    </source>
</evidence>
<accession>A0A8S3XFK5</accession>
<keyword evidence="1" id="KW-0732">Signal</keyword>
<feature type="chain" id="PRO_5035879249" evidence="1">
    <location>
        <begin position="18"/>
        <end position="74"/>
    </location>
</feature>
<dbReference type="AlphaFoldDB" id="A0A8S3XFK5"/>
<evidence type="ECO:0000313" key="2">
    <source>
        <dbReference type="EMBL" id="CAG5020081.1"/>
    </source>
</evidence>
<dbReference type="EMBL" id="CAJQZP010001133">
    <property type="protein sequence ID" value="CAG5020081.1"/>
    <property type="molecule type" value="Genomic_DNA"/>
</dbReference>
<dbReference type="Proteomes" id="UP000691718">
    <property type="component" value="Unassembled WGS sequence"/>
</dbReference>
<proteinExistence type="predicted"/>
<evidence type="ECO:0000313" key="3">
    <source>
        <dbReference type="Proteomes" id="UP000691718"/>
    </source>
</evidence>
<name>A0A8S3XFK5_PARAO</name>
<keyword evidence="3" id="KW-1185">Reference proteome</keyword>